<dbReference type="RefSeq" id="WP_139487148.1">
    <property type="nucleotide sequence ID" value="NZ_CAADFB020000058.1"/>
</dbReference>
<dbReference type="AlphaFoldDB" id="A0A508T1Q9"/>
<dbReference type="Proteomes" id="UP000328092">
    <property type="component" value="Unassembled WGS sequence"/>
</dbReference>
<dbReference type="OrthoDB" id="8234880at2"/>
<sequence length="125" mass="13276">MLDRTALAIIICSTVILGALGASVHAQTPSSCKEPHAGTSRVPMLSPPLASVVTGTRRVKFYSAPNLHCPISGVFVVPNDRLIAYAQTRDGWSSVMYLNPKTGNDVSGWVRSARLKTTGTVGPKQ</sequence>
<name>A0A508T1Q9_9BRAD</name>
<reference evidence="1" key="1">
    <citation type="submission" date="2019-02" db="EMBL/GenBank/DDBJ databases">
        <authorList>
            <person name="Pothier F.J."/>
        </authorList>
    </citation>
    <scope>NUCLEOTIDE SEQUENCE</scope>
    <source>
        <strain evidence="1">CI-1B</strain>
    </source>
</reference>
<evidence type="ECO:0000313" key="1">
    <source>
        <dbReference type="EMBL" id="VIO68121.1"/>
    </source>
</evidence>
<accession>A0A508T1Q9</accession>
<gene>
    <name evidence="1" type="ORF">CI1B_19050</name>
</gene>
<protein>
    <recommendedName>
        <fullName evidence="3">SH3b domain-containing protein</fullName>
    </recommendedName>
</protein>
<dbReference type="EMBL" id="CAADFC020000005">
    <property type="protein sequence ID" value="VIO68121.1"/>
    <property type="molecule type" value="Genomic_DNA"/>
</dbReference>
<organism evidence="1 2">
    <name type="scientific">Bradyrhizobium ivorense</name>
    <dbReference type="NCBI Taxonomy" id="2511166"/>
    <lineage>
        <taxon>Bacteria</taxon>
        <taxon>Pseudomonadati</taxon>
        <taxon>Pseudomonadota</taxon>
        <taxon>Alphaproteobacteria</taxon>
        <taxon>Hyphomicrobiales</taxon>
        <taxon>Nitrobacteraceae</taxon>
        <taxon>Bradyrhizobium</taxon>
    </lineage>
</organism>
<evidence type="ECO:0000313" key="2">
    <source>
        <dbReference type="Proteomes" id="UP000328092"/>
    </source>
</evidence>
<proteinExistence type="predicted"/>
<comment type="caution">
    <text evidence="1">The sequence shown here is derived from an EMBL/GenBank/DDBJ whole genome shotgun (WGS) entry which is preliminary data.</text>
</comment>
<keyword evidence="2" id="KW-1185">Reference proteome</keyword>
<evidence type="ECO:0008006" key="3">
    <source>
        <dbReference type="Google" id="ProtNLM"/>
    </source>
</evidence>